<dbReference type="CDD" id="cd00948">
    <property type="entry name" value="FBP_aldolase_I_a"/>
    <property type="match status" value="1"/>
</dbReference>
<comment type="pathway">
    <text evidence="1 8">Carbohydrate degradation; glycolysis; D-glyceraldehyde 3-phosphate and glycerone phosphate from D-glucose: step 4/4.</text>
</comment>
<feature type="transmembrane region" description="Helical" evidence="9">
    <location>
        <begin position="582"/>
        <end position="607"/>
    </location>
</feature>
<evidence type="ECO:0000256" key="4">
    <source>
        <dbReference type="ARBA" id="ARBA00023152"/>
    </source>
</evidence>
<comment type="similarity">
    <text evidence="2 7">Belongs to the class I fructose-bisphosphate aldolase family.</text>
</comment>
<evidence type="ECO:0000256" key="3">
    <source>
        <dbReference type="ARBA" id="ARBA00013068"/>
    </source>
</evidence>
<keyword evidence="9" id="KW-0472">Membrane</keyword>
<evidence type="ECO:0000256" key="2">
    <source>
        <dbReference type="ARBA" id="ARBA00010387"/>
    </source>
</evidence>
<dbReference type="EC" id="4.1.2.13" evidence="3 7"/>
<dbReference type="UniPathway" id="UPA00109">
    <property type="reaction ID" value="UER00183"/>
</dbReference>
<feature type="transmembrane region" description="Helical" evidence="9">
    <location>
        <begin position="556"/>
        <end position="575"/>
    </location>
</feature>
<keyword evidence="9" id="KW-1133">Transmembrane helix</keyword>
<evidence type="ECO:0000256" key="6">
    <source>
        <dbReference type="ARBA" id="ARBA00023270"/>
    </source>
</evidence>
<comment type="catalytic activity">
    <reaction evidence="7">
        <text>beta-D-fructose 1,6-bisphosphate = D-glyceraldehyde 3-phosphate + dihydroxyacetone phosphate</text>
        <dbReference type="Rhea" id="RHEA:14729"/>
        <dbReference type="ChEBI" id="CHEBI:32966"/>
        <dbReference type="ChEBI" id="CHEBI:57642"/>
        <dbReference type="ChEBI" id="CHEBI:59776"/>
        <dbReference type="EC" id="4.1.2.13"/>
    </reaction>
</comment>
<comment type="caution">
    <text evidence="10">The sequence shown here is derived from an EMBL/GenBank/DDBJ whole genome shotgun (WGS) entry which is preliminary data.</text>
</comment>
<dbReference type="FunFam" id="3.20.20.70:FF:000021">
    <property type="entry name" value="Fructose-bisphosphate aldolase"/>
    <property type="match status" value="1"/>
</dbReference>
<keyword evidence="11" id="KW-1185">Reference proteome</keyword>
<dbReference type="InterPro" id="IPR013785">
    <property type="entry name" value="Aldolase_TIM"/>
</dbReference>
<accession>A0A315VKT8</accession>
<keyword evidence="6" id="KW-0704">Schiff base</keyword>
<dbReference type="InterPro" id="IPR029768">
    <property type="entry name" value="Aldolase_I_AS"/>
</dbReference>
<evidence type="ECO:0000313" key="11">
    <source>
        <dbReference type="Proteomes" id="UP000250572"/>
    </source>
</evidence>
<evidence type="ECO:0000256" key="1">
    <source>
        <dbReference type="ARBA" id="ARBA00004714"/>
    </source>
</evidence>
<gene>
    <name evidence="10" type="ORF">CCH79_00006069</name>
</gene>
<protein>
    <recommendedName>
        <fullName evidence="3 7">Fructose-bisphosphate aldolase</fullName>
        <ecNumber evidence="3 7">4.1.2.13</ecNumber>
    </recommendedName>
</protein>
<dbReference type="PROSITE" id="PS00158">
    <property type="entry name" value="ALDOLASE_CLASS_I"/>
    <property type="match status" value="1"/>
</dbReference>
<evidence type="ECO:0000313" key="10">
    <source>
        <dbReference type="EMBL" id="PWA23575.1"/>
    </source>
</evidence>
<evidence type="ECO:0000256" key="7">
    <source>
        <dbReference type="RuleBase" id="RU003994"/>
    </source>
</evidence>
<evidence type="ECO:0000256" key="9">
    <source>
        <dbReference type="SAM" id="Phobius"/>
    </source>
</evidence>
<proteinExistence type="inferred from homology"/>
<dbReference type="PANTHER" id="PTHR11627">
    <property type="entry name" value="FRUCTOSE-BISPHOSPHATE ALDOLASE"/>
    <property type="match status" value="1"/>
</dbReference>
<name>A0A315VKT8_GAMAF</name>
<evidence type="ECO:0000256" key="5">
    <source>
        <dbReference type="ARBA" id="ARBA00023239"/>
    </source>
</evidence>
<dbReference type="Proteomes" id="UP000250572">
    <property type="component" value="Unassembled WGS sequence"/>
</dbReference>
<dbReference type="Pfam" id="PF00274">
    <property type="entry name" value="Glycolytic"/>
    <property type="match status" value="1"/>
</dbReference>
<reference evidence="10 11" key="1">
    <citation type="journal article" date="2018" name="G3 (Bethesda)">
        <title>A High-Quality Reference Genome for the Invasive Mosquitofish Gambusia affinis Using a Chicago Library.</title>
        <authorList>
            <person name="Hoffberg S.L."/>
            <person name="Troendle N.J."/>
            <person name="Glenn T.C."/>
            <person name="Mahmud O."/>
            <person name="Louha S."/>
            <person name="Chalopin D."/>
            <person name="Bennetzen J.L."/>
            <person name="Mauricio R."/>
        </authorList>
    </citation>
    <scope>NUCLEOTIDE SEQUENCE [LARGE SCALE GENOMIC DNA]</scope>
    <source>
        <strain evidence="10">NE01/NJP1002.9</strain>
        <tissue evidence="10">Muscle</tissue>
    </source>
</reference>
<evidence type="ECO:0000256" key="8">
    <source>
        <dbReference type="RuleBase" id="RU004257"/>
    </source>
</evidence>
<dbReference type="NCBIfam" id="NF033379">
    <property type="entry name" value="FrucBisAld_I"/>
    <property type="match status" value="1"/>
</dbReference>
<dbReference type="SUPFAM" id="SSF51569">
    <property type="entry name" value="Aldolase"/>
    <property type="match status" value="1"/>
</dbReference>
<sequence>MTHQFPALSPEQKKELSDIAQRIVAPGKGILAADESTGTMAKRLQKINVENTEENRRSFREILFSSDPSIANSIGGVIFFHETLYQKSDSGKLFPQVIKEKGIVVGIKVDKGTAGLNGTDGETTTQGLDGLSERCAQYKKDGCDFVKWRCVLKISDSCPSALAIAENANVLARYASISQQNGLVPIVEPEILPDGNHDLQRCQYATEKVLAAVYKALNDHHVYLEGTLLKPNMVTAGHSCTKKYTPQDVALATVTTLRRTVPTAVPGICFLSGGQSEEEASLNLNAINQVPLHRPWKLTFSYGRALQASALAAWVGKDANKKAAQDAFFTRAKINSLASKGEYKPATPASQAAMQSLYTSSYVCGNDKSSSEGREQSKLRQLDAELLFLVGNGRQSVNKGNNKFTQQYHQINTSQLRVESVCRAGRQEVSNAPQQGTHKLQRKLKEGEACSFHHCQPASAGMIPWARSLSFTRSLSGHIFPSVYRHSSCADRNVCEQIGSSGQTGGRNAGVGGVRELMKTANSLQTAASIRAGEEADQQSFSLLLLSYQHPPDREFGRSLLVLYTFYTFIRALLARGGHMRWIFFLAPFSCILLCWSPNFLFALLILSNCLTILLDGRVSFGQRFGLRLSAPLFLGLRFRGQSVDDDWKEGCNEVLPLASLARCCFNSMRAKLNICMECSRSGSERASPLSSNPEAADEWMSGITCFPLLQNMQSLTCLEGLDVELRCGAICTSPRRLGHSTPKMPPQLLKNMTNRSCALFGTWAHTSSGFQTTSIPTVTLTGTAVCEALSKSICSTTKGFTEEMLWSNNSTHELQLKLCSPAALWTLRVICKVLLLCLLRDVIKGRGVCSVSMLRSATPVKQQE</sequence>
<dbReference type="GO" id="GO:0004332">
    <property type="term" value="F:fructose-bisphosphate aldolase activity"/>
    <property type="evidence" value="ECO:0007669"/>
    <property type="project" value="UniProtKB-EC"/>
</dbReference>
<keyword evidence="9" id="KW-0812">Transmembrane</keyword>
<keyword evidence="5 7" id="KW-0456">Lyase</keyword>
<organism evidence="10 11">
    <name type="scientific">Gambusia affinis</name>
    <name type="common">Western mosquitofish</name>
    <name type="synonym">Heterandria affinis</name>
    <dbReference type="NCBI Taxonomy" id="33528"/>
    <lineage>
        <taxon>Eukaryota</taxon>
        <taxon>Metazoa</taxon>
        <taxon>Chordata</taxon>
        <taxon>Craniata</taxon>
        <taxon>Vertebrata</taxon>
        <taxon>Euteleostomi</taxon>
        <taxon>Actinopterygii</taxon>
        <taxon>Neopterygii</taxon>
        <taxon>Teleostei</taxon>
        <taxon>Neoteleostei</taxon>
        <taxon>Acanthomorphata</taxon>
        <taxon>Ovalentaria</taxon>
        <taxon>Atherinomorphae</taxon>
        <taxon>Cyprinodontiformes</taxon>
        <taxon>Poeciliidae</taxon>
        <taxon>Poeciliinae</taxon>
        <taxon>Gambusia</taxon>
    </lineage>
</organism>
<dbReference type="AlphaFoldDB" id="A0A315VKT8"/>
<dbReference type="Gene3D" id="3.20.20.70">
    <property type="entry name" value="Aldolase class I"/>
    <property type="match status" value="1"/>
</dbReference>
<dbReference type="STRING" id="33528.ENSGAFP00000013104"/>
<dbReference type="EMBL" id="NHOQ01001578">
    <property type="protein sequence ID" value="PWA23575.1"/>
    <property type="molecule type" value="Genomic_DNA"/>
</dbReference>
<keyword evidence="4 7" id="KW-0324">Glycolysis</keyword>
<dbReference type="InterPro" id="IPR000741">
    <property type="entry name" value="FBA_I"/>
</dbReference>
<dbReference type="GO" id="GO:0006096">
    <property type="term" value="P:glycolytic process"/>
    <property type="evidence" value="ECO:0007669"/>
    <property type="project" value="UniProtKB-UniPathway"/>
</dbReference>